<dbReference type="CDD" id="cd18140">
    <property type="entry name" value="HLD_clamp_RFC"/>
    <property type="match status" value="1"/>
</dbReference>
<evidence type="ECO:0000256" key="3">
    <source>
        <dbReference type="ARBA" id="ARBA00022705"/>
    </source>
</evidence>
<reference evidence="10 11" key="1">
    <citation type="submission" date="2018-05" db="EMBL/GenBank/DDBJ databases">
        <title>Draft genome of Methanospirillum lacunae Ki8-1.</title>
        <authorList>
            <person name="Dueholm M.S."/>
            <person name="Nielsen P.H."/>
            <person name="Bakmann L.F."/>
            <person name="Otzen D.E."/>
        </authorList>
    </citation>
    <scope>NUCLEOTIDE SEQUENCE [LARGE SCALE GENOMIC DNA]</scope>
    <source>
        <strain evidence="10 11">Ki8-1</strain>
    </source>
</reference>
<evidence type="ECO:0000256" key="4">
    <source>
        <dbReference type="ARBA" id="ARBA00022741"/>
    </source>
</evidence>
<evidence type="ECO:0000313" key="11">
    <source>
        <dbReference type="Proteomes" id="UP000245657"/>
    </source>
</evidence>
<dbReference type="Proteomes" id="UP000245657">
    <property type="component" value="Unassembled WGS sequence"/>
</dbReference>
<dbReference type="PANTHER" id="PTHR23389:SF6">
    <property type="entry name" value="REPLICATION FACTOR C SUBUNIT 1"/>
    <property type="match status" value="1"/>
</dbReference>
<dbReference type="PANTHER" id="PTHR23389">
    <property type="entry name" value="CHROMOSOME TRANSMISSION FIDELITY FACTOR 18"/>
    <property type="match status" value="1"/>
</dbReference>
<evidence type="ECO:0000256" key="7">
    <source>
        <dbReference type="HAMAP-Rule" id="MF_01508"/>
    </source>
</evidence>
<evidence type="ECO:0000256" key="8">
    <source>
        <dbReference type="SAM" id="MobiDB-lite"/>
    </source>
</evidence>
<evidence type="ECO:0000259" key="9">
    <source>
        <dbReference type="SMART" id="SM00382"/>
    </source>
</evidence>
<gene>
    <name evidence="7" type="primary">rfcL</name>
    <name evidence="10" type="ORF">DK846_02860</name>
</gene>
<keyword evidence="3 7" id="KW-0235">DNA replication</keyword>
<sequence>MDWAEKYRPRHLTDLVGNKESIRQMLTWAQNWTTDSEPLLLYGKPGIGKTSAANALATDMNWDVVELNASDQRTKSVIERVAGTSASTGSLLGSGRKLILLDEADNLQGNADRGGARAIVDVIKKASQPIVLIANDLYGLDAAIRTLCMKVQFRAAQARTITPRLKEICIEEGITCDISALDDISGRSGGDIRSAVTMLYAATIGRSELLSDDLSTSRKDNRSTIFDLVAATLHKNPTRPLTDIAFEVDETPDTELQWIEGNIGLMKDQGAICKAYQAVSRADEYLGRTYKTQYYTLWRYATATMLLGVNDAAFGTGGFMKIMPPDRWRRMSTAKRQKSAREQLLSRLGRTMHMAAGTVRSGYLMPISLLAEHNAEEYAEEFSLDTDQLDLLIQDSDIAKSIIKKIEDRKKEIEKELKKREKEEAKAAQKSRKVAEKQRSLPAPSKEVKTDSPTADHQEKQETEINPDEKSSKAEKNRSQSTLFNFGG</sequence>
<dbReference type="CDD" id="cd00009">
    <property type="entry name" value="AAA"/>
    <property type="match status" value="1"/>
</dbReference>
<feature type="compositionally biased region" description="Polar residues" evidence="8">
    <location>
        <begin position="479"/>
        <end position="488"/>
    </location>
</feature>
<dbReference type="GO" id="GO:0006260">
    <property type="term" value="P:DNA replication"/>
    <property type="evidence" value="ECO:0007669"/>
    <property type="project" value="UniProtKB-UniRule"/>
</dbReference>
<dbReference type="InterPro" id="IPR023935">
    <property type="entry name" value="Rep_factor-C_lsu"/>
</dbReference>
<dbReference type="OrthoDB" id="8658at2157"/>
<evidence type="ECO:0000313" key="10">
    <source>
        <dbReference type="EMBL" id="PWR74510.1"/>
    </source>
</evidence>
<dbReference type="SMART" id="SM00382">
    <property type="entry name" value="AAA"/>
    <property type="match status" value="1"/>
</dbReference>
<protein>
    <recommendedName>
        <fullName evidence="2 7">Replication factor C large subunit</fullName>
        <shortName evidence="7">RFC large subunit</shortName>
    </recommendedName>
    <alternativeName>
        <fullName evidence="6 7">Clamp loader large subunit</fullName>
    </alternativeName>
</protein>
<comment type="similarity">
    <text evidence="1 7">Belongs to the activator 1 small subunits family. RfcL subfamily.</text>
</comment>
<keyword evidence="11" id="KW-1185">Reference proteome</keyword>
<name>A0A2V2N792_9EURY</name>
<dbReference type="InterPro" id="IPR003593">
    <property type="entry name" value="AAA+_ATPase"/>
</dbReference>
<dbReference type="InterPro" id="IPR003959">
    <property type="entry name" value="ATPase_AAA_core"/>
</dbReference>
<dbReference type="NCBIfam" id="NF003229">
    <property type="entry name" value="PRK04195.1-5"/>
    <property type="match status" value="1"/>
</dbReference>
<feature type="region of interest" description="Disordered" evidence="8">
    <location>
        <begin position="418"/>
        <end position="488"/>
    </location>
</feature>
<dbReference type="InterPro" id="IPR027417">
    <property type="entry name" value="P-loop_NTPase"/>
</dbReference>
<organism evidence="10 11">
    <name type="scientific">Methanospirillum lacunae</name>
    <dbReference type="NCBI Taxonomy" id="668570"/>
    <lineage>
        <taxon>Archaea</taxon>
        <taxon>Methanobacteriati</taxon>
        <taxon>Methanobacteriota</taxon>
        <taxon>Stenosarchaea group</taxon>
        <taxon>Methanomicrobia</taxon>
        <taxon>Methanomicrobiales</taxon>
        <taxon>Methanospirillaceae</taxon>
        <taxon>Methanospirillum</taxon>
    </lineage>
</organism>
<dbReference type="GO" id="GO:0016887">
    <property type="term" value="F:ATP hydrolysis activity"/>
    <property type="evidence" value="ECO:0007669"/>
    <property type="project" value="InterPro"/>
</dbReference>
<comment type="caution">
    <text evidence="10">The sequence shown here is derived from an EMBL/GenBank/DDBJ whole genome shotgun (WGS) entry which is preliminary data.</text>
</comment>
<accession>A0A2V2N792</accession>
<feature type="compositionally biased region" description="Basic and acidic residues" evidence="8">
    <location>
        <begin position="446"/>
        <end position="478"/>
    </location>
</feature>
<dbReference type="EMBL" id="QGMY01000002">
    <property type="protein sequence ID" value="PWR74510.1"/>
    <property type="molecule type" value="Genomic_DNA"/>
</dbReference>
<dbReference type="Gene3D" id="3.40.50.300">
    <property type="entry name" value="P-loop containing nucleotide triphosphate hydrolases"/>
    <property type="match status" value="1"/>
</dbReference>
<feature type="domain" description="AAA+ ATPase" evidence="9">
    <location>
        <begin position="35"/>
        <end position="157"/>
    </location>
</feature>
<evidence type="ECO:0000256" key="6">
    <source>
        <dbReference type="ARBA" id="ARBA00032141"/>
    </source>
</evidence>
<evidence type="ECO:0000256" key="1">
    <source>
        <dbReference type="ARBA" id="ARBA00006878"/>
    </source>
</evidence>
<evidence type="ECO:0000256" key="2">
    <source>
        <dbReference type="ARBA" id="ARBA00014793"/>
    </source>
</evidence>
<dbReference type="Gene3D" id="1.10.8.60">
    <property type="match status" value="1"/>
</dbReference>
<dbReference type="SUPFAM" id="SSF52540">
    <property type="entry name" value="P-loop containing nucleoside triphosphate hydrolases"/>
    <property type="match status" value="1"/>
</dbReference>
<dbReference type="Pfam" id="PF00004">
    <property type="entry name" value="AAA"/>
    <property type="match status" value="1"/>
</dbReference>
<dbReference type="HAMAP" id="MF_01508">
    <property type="entry name" value="RfcL"/>
    <property type="match status" value="1"/>
</dbReference>
<comment type="function">
    <text evidence="7">Part of the RFC clamp loader complex which loads the PCNA sliding clamp onto DNA.</text>
</comment>
<proteinExistence type="inferred from homology"/>
<feature type="compositionally biased region" description="Basic and acidic residues" evidence="8">
    <location>
        <begin position="418"/>
        <end position="439"/>
    </location>
</feature>
<comment type="subunit">
    <text evidence="7">Heteromultimer composed of small subunits (RfcS) and large subunits (RfcL).</text>
</comment>
<dbReference type="GO" id="GO:0003689">
    <property type="term" value="F:DNA clamp loader activity"/>
    <property type="evidence" value="ECO:0007669"/>
    <property type="project" value="UniProtKB-UniRule"/>
</dbReference>
<feature type="binding site" evidence="7">
    <location>
        <begin position="43"/>
        <end position="50"/>
    </location>
    <ligand>
        <name>ATP</name>
        <dbReference type="ChEBI" id="CHEBI:30616"/>
    </ligand>
</feature>
<dbReference type="AlphaFoldDB" id="A0A2V2N792"/>
<dbReference type="InterPro" id="IPR047854">
    <property type="entry name" value="RFC_lid"/>
</dbReference>
<evidence type="ECO:0000256" key="5">
    <source>
        <dbReference type="ARBA" id="ARBA00022840"/>
    </source>
</evidence>
<keyword evidence="5 7" id="KW-0067">ATP-binding</keyword>
<dbReference type="GO" id="GO:0005524">
    <property type="term" value="F:ATP binding"/>
    <property type="evidence" value="ECO:0007669"/>
    <property type="project" value="UniProtKB-UniRule"/>
</dbReference>
<keyword evidence="4 7" id="KW-0547">Nucleotide-binding</keyword>
<dbReference type="NCBIfam" id="NF003232">
    <property type="entry name" value="PRK04195.2-2"/>
    <property type="match status" value="1"/>
</dbReference>